<name>A0A2R6NPD5_9APHY</name>
<proteinExistence type="predicted"/>
<protein>
    <submittedName>
        <fullName evidence="1">Uncharacterized protein</fullName>
    </submittedName>
</protein>
<gene>
    <name evidence="1" type="ORF">PHLCEN_2v9959</name>
</gene>
<organism evidence="1 2">
    <name type="scientific">Hermanssonia centrifuga</name>
    <dbReference type="NCBI Taxonomy" id="98765"/>
    <lineage>
        <taxon>Eukaryota</taxon>
        <taxon>Fungi</taxon>
        <taxon>Dikarya</taxon>
        <taxon>Basidiomycota</taxon>
        <taxon>Agaricomycotina</taxon>
        <taxon>Agaricomycetes</taxon>
        <taxon>Polyporales</taxon>
        <taxon>Meruliaceae</taxon>
        <taxon>Hermanssonia</taxon>
    </lineage>
</organism>
<dbReference type="EMBL" id="MLYV02001005">
    <property type="protein sequence ID" value="PSR74290.1"/>
    <property type="molecule type" value="Genomic_DNA"/>
</dbReference>
<evidence type="ECO:0000313" key="1">
    <source>
        <dbReference type="EMBL" id="PSR74290.1"/>
    </source>
</evidence>
<evidence type="ECO:0000313" key="2">
    <source>
        <dbReference type="Proteomes" id="UP000186601"/>
    </source>
</evidence>
<accession>A0A2R6NPD5</accession>
<sequence>MEMELRPRESFSPEEHREHKVFEALLSMVPGLDARLSENLNDENDFRFVASMIQKGMSGARADDTKALKGAVIEWITPRGETLNPPLARHTKVDRGFNHDCMGRLLCPVELDWADLSTKEKLRSGEMQAYSNQWPYFLYQDHTFNAANPWEGLLRSELLVNGYKYIFTSPSSVEKEPKAARSGNARIHGMQQVPIPSLAYVATQVRFALTSAATFSRSDYITDSESFYTSIVELLEDPEELEHVNSLLTWWNR</sequence>
<dbReference type="Proteomes" id="UP000186601">
    <property type="component" value="Unassembled WGS sequence"/>
</dbReference>
<dbReference type="InterPro" id="IPR046521">
    <property type="entry name" value="DUF6698"/>
</dbReference>
<dbReference type="STRING" id="98765.A0A2R6NPD5"/>
<dbReference type="Pfam" id="PF20414">
    <property type="entry name" value="DUF6698"/>
    <property type="match status" value="1"/>
</dbReference>
<dbReference type="OrthoDB" id="3259047at2759"/>
<dbReference type="AlphaFoldDB" id="A0A2R6NPD5"/>
<comment type="caution">
    <text evidence="1">The sequence shown here is derived from an EMBL/GenBank/DDBJ whole genome shotgun (WGS) entry which is preliminary data.</text>
</comment>
<feature type="non-terminal residue" evidence="1">
    <location>
        <position position="1"/>
    </location>
</feature>
<keyword evidence="2" id="KW-1185">Reference proteome</keyword>
<reference evidence="1 2" key="1">
    <citation type="submission" date="2018-02" db="EMBL/GenBank/DDBJ databases">
        <title>Genome sequence of the basidiomycete white-rot fungus Phlebia centrifuga.</title>
        <authorList>
            <person name="Granchi Z."/>
            <person name="Peng M."/>
            <person name="de Vries R.P."/>
            <person name="Hilden K."/>
            <person name="Makela M.R."/>
            <person name="Grigoriev I."/>
            <person name="Riley R."/>
        </authorList>
    </citation>
    <scope>NUCLEOTIDE SEQUENCE [LARGE SCALE GENOMIC DNA]</scope>
    <source>
        <strain evidence="1 2">FBCC195</strain>
    </source>
</reference>